<sequence>MFSPTCSMLFGYKYINIIKKRKYKKNEQKGENGGEKDGINDELKESINVAAKEGISVGAKEGISVGAKECINVEVEEGINVGVEGSNDMVQEQLEDDVHEKKIKQEKHMTKKKQKVCDDKKGKDANVRKNNKKQDYNTNFESINSASNKNNMLLPEIIQNEETCEEKIEHIKVEKGKKEGNVNNYSDKDKKINKANNAKKKVNENKKEKQNVQELDHHANDKKEKVKKKSSNTMRKKDNIKTDDSSLKIESTIYPEQVIKEEADDEIVVEKELDSEKANEKEADHEKVGNEKIEEIVVDEKADDGNADDGNADDGNADDGNADEGNADNENAYDEKQEDKNQDEKKQDDKKQDDKKQDEKKQDEKKQDDEKVDDEEKGRNGKKIKKKMNKNDELNKGKQAKVTLCESEAKEKIFKYMKQTNRPYSVVNVYDNLHGSISKNSVQKLMDELSVENKLQCKEYGKAKVYLINQKEFKSLNMEEINKLKKDIERIKEETEIAKNNYNNFVKKRKKLIQDLELIKNTDKYKKSLQQIEEEINIYEETNRNCKLTVEEIELIKRKHGYLHSTWLKRKNLCIEIIKCIASLTEKDTQGVIYHLGIDVDEDVIPYDLYF</sequence>
<accession>A0A1C3KEI1</accession>
<dbReference type="EMBL" id="LT594501">
    <property type="protein sequence ID" value="SBT71971.1"/>
    <property type="molecule type" value="Genomic_DNA"/>
</dbReference>
<evidence type="ECO:0000256" key="5">
    <source>
        <dbReference type="ARBA" id="ARBA00023254"/>
    </source>
</evidence>
<keyword evidence="5" id="KW-0469">Meiosis</keyword>
<evidence type="ECO:0000256" key="6">
    <source>
        <dbReference type="SAM" id="Coils"/>
    </source>
</evidence>
<proteinExistence type="inferred from homology"/>
<feature type="compositionally biased region" description="Basic residues" evidence="7">
    <location>
        <begin position="104"/>
        <end position="114"/>
    </location>
</feature>
<keyword evidence="4" id="KW-0539">Nucleus</keyword>
<keyword evidence="6" id="KW-0175">Coiled coil</keyword>
<keyword evidence="3" id="KW-0233">DNA recombination</keyword>
<feature type="compositionally biased region" description="Basic and acidic residues" evidence="7">
    <location>
        <begin position="268"/>
        <end position="304"/>
    </location>
</feature>
<organism evidence="9 10">
    <name type="scientific">Plasmodium malariae</name>
    <dbReference type="NCBI Taxonomy" id="5858"/>
    <lineage>
        <taxon>Eukaryota</taxon>
        <taxon>Sar</taxon>
        <taxon>Alveolata</taxon>
        <taxon>Apicomplexa</taxon>
        <taxon>Aconoidasida</taxon>
        <taxon>Haemosporida</taxon>
        <taxon>Plasmodiidae</taxon>
        <taxon>Plasmodium</taxon>
        <taxon>Plasmodium (Plasmodium)</taxon>
    </lineage>
</organism>
<dbReference type="GO" id="GO:0000709">
    <property type="term" value="P:meiotic joint molecule formation"/>
    <property type="evidence" value="ECO:0007669"/>
    <property type="project" value="TreeGrafter"/>
</dbReference>
<evidence type="ECO:0000256" key="2">
    <source>
        <dbReference type="ARBA" id="ARBA00007922"/>
    </source>
</evidence>
<feature type="compositionally biased region" description="Basic and acidic residues" evidence="7">
    <location>
        <begin position="235"/>
        <end position="247"/>
    </location>
</feature>
<dbReference type="InterPro" id="IPR036388">
    <property type="entry name" value="WH-like_DNA-bd_sf"/>
</dbReference>
<evidence type="ECO:0000256" key="7">
    <source>
        <dbReference type="SAM" id="MobiDB-lite"/>
    </source>
</evidence>
<dbReference type="GO" id="GO:0010774">
    <property type="term" value="P:meiotic strand invasion involved in reciprocal meiotic recombination"/>
    <property type="evidence" value="ECO:0007669"/>
    <property type="project" value="TreeGrafter"/>
</dbReference>
<dbReference type="Pfam" id="PF07106">
    <property type="entry name" value="WHD_TBPIP"/>
    <property type="match status" value="1"/>
</dbReference>
<dbReference type="Gene3D" id="1.10.10.10">
    <property type="entry name" value="Winged helix-like DNA-binding domain superfamily/Winged helix DNA-binding domain"/>
    <property type="match status" value="1"/>
</dbReference>
<evidence type="ECO:0000259" key="8">
    <source>
        <dbReference type="Pfam" id="PF07106"/>
    </source>
</evidence>
<dbReference type="GO" id="GO:0007129">
    <property type="term" value="P:homologous chromosome pairing at meiosis"/>
    <property type="evidence" value="ECO:0007669"/>
    <property type="project" value="TreeGrafter"/>
</dbReference>
<dbReference type="Proteomes" id="UP000219799">
    <property type="component" value="Chromosome 13"/>
</dbReference>
<comment type="similarity">
    <text evidence="2">Belongs to the HOP2 family.</text>
</comment>
<evidence type="ECO:0000313" key="10">
    <source>
        <dbReference type="Proteomes" id="UP000219799"/>
    </source>
</evidence>
<feature type="region of interest" description="Disordered" evidence="7">
    <location>
        <begin position="104"/>
        <end position="133"/>
    </location>
</feature>
<evidence type="ECO:0000313" key="9">
    <source>
        <dbReference type="EMBL" id="SBT71971.1"/>
    </source>
</evidence>
<dbReference type="GO" id="GO:0120231">
    <property type="term" value="C:DNA recombinase auxiliary factor complex"/>
    <property type="evidence" value="ECO:0007669"/>
    <property type="project" value="TreeGrafter"/>
</dbReference>
<evidence type="ECO:0000256" key="3">
    <source>
        <dbReference type="ARBA" id="ARBA00023172"/>
    </source>
</evidence>
<dbReference type="VEuPathDB" id="PlasmoDB:PmUG01_13016500"/>
<name>A0A1C3KEI1_PLAMA</name>
<dbReference type="GO" id="GO:0120230">
    <property type="term" value="F:recombinase activator activity"/>
    <property type="evidence" value="ECO:0007669"/>
    <property type="project" value="TreeGrafter"/>
</dbReference>
<protein>
    <submittedName>
        <fullName evidence="9">Tat binding protein 1(TBP-1)-interacting protein, putative</fullName>
    </submittedName>
</protein>
<evidence type="ECO:0000256" key="1">
    <source>
        <dbReference type="ARBA" id="ARBA00004123"/>
    </source>
</evidence>
<feature type="compositionally biased region" description="Basic and acidic residues" evidence="7">
    <location>
        <begin position="201"/>
        <end position="224"/>
    </location>
</feature>
<dbReference type="PANTHER" id="PTHR15938:SF0">
    <property type="entry name" value="HOMOLOGOUS-PAIRING PROTEIN 2 HOMOLOG"/>
    <property type="match status" value="1"/>
</dbReference>
<feature type="compositionally biased region" description="Basic and acidic residues" evidence="7">
    <location>
        <begin position="172"/>
        <end position="192"/>
    </location>
</feature>
<gene>
    <name evidence="9" type="primary">PmlGA01_130008900</name>
    <name evidence="9" type="ORF">PMLGA01_130008900</name>
</gene>
<dbReference type="InterPro" id="IPR010776">
    <property type="entry name" value="Hop2_WH_dom"/>
</dbReference>
<reference evidence="9 10" key="1">
    <citation type="submission" date="2016-06" db="EMBL/GenBank/DDBJ databases">
        <authorList>
            <consortium name="Pathogen Informatics"/>
        </authorList>
    </citation>
    <scope>NUCLEOTIDE SEQUENCE [LARGE SCALE GENOMIC DNA]</scope>
    <source>
        <strain evidence="9">PmlGA01</strain>
    </source>
</reference>
<feature type="coiled-coil region" evidence="6">
    <location>
        <begin position="474"/>
        <end position="549"/>
    </location>
</feature>
<dbReference type="AlphaFoldDB" id="A0A1C3KEI1"/>
<feature type="compositionally biased region" description="Basic and acidic residues" evidence="7">
    <location>
        <begin position="333"/>
        <end position="379"/>
    </location>
</feature>
<comment type="subcellular location">
    <subcellularLocation>
        <location evidence="1">Nucleus</location>
    </subcellularLocation>
</comment>
<dbReference type="GO" id="GO:0000794">
    <property type="term" value="C:condensed nuclear chromosome"/>
    <property type="evidence" value="ECO:0007669"/>
    <property type="project" value="TreeGrafter"/>
</dbReference>
<feature type="region of interest" description="Disordered" evidence="7">
    <location>
        <begin position="172"/>
        <end position="395"/>
    </location>
</feature>
<evidence type="ECO:0000256" key="4">
    <source>
        <dbReference type="ARBA" id="ARBA00023242"/>
    </source>
</evidence>
<dbReference type="GO" id="GO:0003690">
    <property type="term" value="F:double-stranded DNA binding"/>
    <property type="evidence" value="ECO:0007669"/>
    <property type="project" value="TreeGrafter"/>
</dbReference>
<feature type="compositionally biased region" description="Acidic residues" evidence="7">
    <location>
        <begin position="305"/>
        <end position="327"/>
    </location>
</feature>
<feature type="domain" description="Homologous-pairing protein 2 winged helix" evidence="8">
    <location>
        <begin position="408"/>
        <end position="469"/>
    </location>
</feature>
<dbReference type="PANTHER" id="PTHR15938">
    <property type="entry name" value="TBP-1 INTERACTING PROTEIN"/>
    <property type="match status" value="1"/>
</dbReference>
<feature type="compositionally biased region" description="Basic and acidic residues" evidence="7">
    <location>
        <begin position="115"/>
        <end position="133"/>
    </location>
</feature>